<dbReference type="AlphaFoldDB" id="A0A3B1BH31"/>
<name>A0A3B1BH31_9ZZZZ</name>
<proteinExistence type="predicted"/>
<dbReference type="Gene3D" id="2.40.160.20">
    <property type="match status" value="1"/>
</dbReference>
<reference evidence="1" key="1">
    <citation type="submission" date="2018-06" db="EMBL/GenBank/DDBJ databases">
        <authorList>
            <person name="Zhirakovskaya E."/>
        </authorList>
    </citation>
    <scope>NUCLEOTIDE SEQUENCE</scope>
</reference>
<evidence type="ECO:0000313" key="1">
    <source>
        <dbReference type="EMBL" id="VAX17409.1"/>
    </source>
</evidence>
<accession>A0A3B1BH31</accession>
<dbReference type="SUPFAM" id="SSF56925">
    <property type="entry name" value="OMPA-like"/>
    <property type="match status" value="1"/>
</dbReference>
<sequence length="214" mass="23631">MKSYIPKKIKLSSILFMILLGSSFSLAQDIEITPYYGYMFAGKLALYQGDFNIKNDANYGVTIDLELDRKSGVSLELLYDRIDTRTVLKEYPSNVTKDLFDMSVEYYQIGGLYNRPMNKKFSTFGVFTLGAVRLAPVSNKYGDDWRFAVTAGGGIKYFFSKSIGIRLTGRLKMPFYFSGGSVWIGTGGINYGLGAGTALLQGDLTAGLIIRLGG</sequence>
<organism evidence="1">
    <name type="scientific">hydrothermal vent metagenome</name>
    <dbReference type="NCBI Taxonomy" id="652676"/>
    <lineage>
        <taxon>unclassified sequences</taxon>
        <taxon>metagenomes</taxon>
        <taxon>ecological metagenomes</taxon>
    </lineage>
</organism>
<dbReference type="EMBL" id="UOGD01000078">
    <property type="protein sequence ID" value="VAX17409.1"/>
    <property type="molecule type" value="Genomic_DNA"/>
</dbReference>
<gene>
    <name evidence="1" type="ORF">MNBD_IGNAVI01-1199</name>
</gene>
<protein>
    <recommendedName>
        <fullName evidence="2">Outer membrane protein beta-barrel domain-containing protein</fullName>
    </recommendedName>
</protein>
<evidence type="ECO:0008006" key="2">
    <source>
        <dbReference type="Google" id="ProtNLM"/>
    </source>
</evidence>
<dbReference type="InterPro" id="IPR011250">
    <property type="entry name" value="OMP/PagP_B-barrel"/>
</dbReference>